<organism evidence="3 4">
    <name type="scientific">Streptomyces macrosporus</name>
    <dbReference type="NCBI Taxonomy" id="44032"/>
    <lineage>
        <taxon>Bacteria</taxon>
        <taxon>Bacillati</taxon>
        <taxon>Actinomycetota</taxon>
        <taxon>Actinomycetes</taxon>
        <taxon>Kitasatosporales</taxon>
        <taxon>Streptomycetaceae</taxon>
        <taxon>Streptomyces</taxon>
    </lineage>
</organism>
<feature type="domain" description="TrwC relaxase" evidence="2">
    <location>
        <begin position="6"/>
        <end position="97"/>
    </location>
</feature>
<dbReference type="EMBL" id="BAAASZ010000022">
    <property type="protein sequence ID" value="GAA2445168.1"/>
    <property type="molecule type" value="Genomic_DNA"/>
</dbReference>
<comment type="caution">
    <text evidence="3">The sequence shown here is derived from an EMBL/GenBank/DDBJ whole genome shotgun (WGS) entry which is preliminary data.</text>
</comment>
<gene>
    <name evidence="3" type="ORF">GCM10010405_30730</name>
</gene>
<evidence type="ECO:0000256" key="1">
    <source>
        <dbReference type="SAM" id="MobiDB-lite"/>
    </source>
</evidence>
<dbReference type="RefSeq" id="WP_344323104.1">
    <property type="nucleotide sequence ID" value="NZ_BAAASZ010000022.1"/>
</dbReference>
<proteinExistence type="predicted"/>
<evidence type="ECO:0000259" key="2">
    <source>
        <dbReference type="Pfam" id="PF08751"/>
    </source>
</evidence>
<reference evidence="4" key="1">
    <citation type="journal article" date="2019" name="Int. J. Syst. Evol. Microbiol.">
        <title>The Global Catalogue of Microorganisms (GCM) 10K type strain sequencing project: providing services to taxonomists for standard genome sequencing and annotation.</title>
        <authorList>
            <consortium name="The Broad Institute Genomics Platform"/>
            <consortium name="The Broad Institute Genome Sequencing Center for Infectious Disease"/>
            <person name="Wu L."/>
            <person name="Ma J."/>
        </authorList>
    </citation>
    <scope>NUCLEOTIDE SEQUENCE [LARGE SCALE GENOMIC DNA]</scope>
    <source>
        <strain evidence="4">JCM 6305</strain>
    </source>
</reference>
<dbReference type="Pfam" id="PF08751">
    <property type="entry name" value="TrwC"/>
    <property type="match status" value="1"/>
</dbReference>
<sequence>MACNRARRPVMEVAGIPHELIAWTATRGAQIAACRTELELEYTTATGDDGAPRFLPVVSERARMKLNRIAARTTRPAKPRPRPLAQLRQEWKTGARAFLAAGAGLVDFLLERARAAAGAIRARVPAVVDVGLAAVDVAATVFVMNGGGWFHRRHLLAEARRHLALVLRGRRRAPGLDEVIVDAALAVYCLDITEVRTARGALPEYRLFTARWALSDFPPARRPPAALPAPGRPPSAGPAASRLPLAVGEWAVPRVPLSHDRAVIAAAVVQTQTRIARRATRRQTVRPEQFALFDTGLGGSPVGTACRRGVDLDALRTSLEALELTAEQLHHLGRAGQRFAALRKDAHQEQQHAHRRPWRNRRPPGAGCRAPDATPSRLSAAWRSPSAARPAHRPDFPGRSCPGLPARSPRCPCGPMCAVFPW</sequence>
<name>A0ABP5X8I5_9ACTN</name>
<feature type="compositionally biased region" description="Low complexity" evidence="1">
    <location>
        <begin position="375"/>
        <end position="389"/>
    </location>
</feature>
<dbReference type="InterPro" id="IPR014862">
    <property type="entry name" value="TrwC"/>
</dbReference>
<feature type="compositionally biased region" description="Basic residues" evidence="1">
    <location>
        <begin position="353"/>
        <end position="362"/>
    </location>
</feature>
<evidence type="ECO:0000313" key="3">
    <source>
        <dbReference type="EMBL" id="GAA2445168.1"/>
    </source>
</evidence>
<keyword evidence="4" id="KW-1185">Reference proteome</keyword>
<dbReference type="Proteomes" id="UP001501638">
    <property type="component" value="Unassembled WGS sequence"/>
</dbReference>
<feature type="region of interest" description="Disordered" evidence="1">
    <location>
        <begin position="348"/>
        <end position="396"/>
    </location>
</feature>
<dbReference type="SUPFAM" id="SSF55464">
    <property type="entry name" value="Origin of replication-binding domain, RBD-like"/>
    <property type="match status" value="1"/>
</dbReference>
<protein>
    <recommendedName>
        <fullName evidence="2">TrwC relaxase domain-containing protein</fullName>
    </recommendedName>
</protein>
<evidence type="ECO:0000313" key="4">
    <source>
        <dbReference type="Proteomes" id="UP001501638"/>
    </source>
</evidence>
<accession>A0ABP5X8I5</accession>